<feature type="region of interest" description="Disordered" evidence="1">
    <location>
        <begin position="413"/>
        <end position="453"/>
    </location>
</feature>
<feature type="region of interest" description="Disordered" evidence="1">
    <location>
        <begin position="104"/>
        <end position="130"/>
    </location>
</feature>
<evidence type="ECO:0000313" key="3">
    <source>
        <dbReference type="Proteomes" id="UP000626109"/>
    </source>
</evidence>
<dbReference type="AlphaFoldDB" id="A0A813M0Y0"/>
<feature type="compositionally biased region" description="Polar residues" evidence="1">
    <location>
        <begin position="442"/>
        <end position="453"/>
    </location>
</feature>
<dbReference type="EMBL" id="CAJNNW010037676">
    <property type="protein sequence ID" value="CAE8743778.1"/>
    <property type="molecule type" value="Genomic_DNA"/>
</dbReference>
<feature type="compositionally biased region" description="Basic residues" evidence="1">
    <location>
        <begin position="423"/>
        <end position="434"/>
    </location>
</feature>
<reference evidence="2" key="1">
    <citation type="submission" date="2021-02" db="EMBL/GenBank/DDBJ databases">
        <authorList>
            <person name="Dougan E. K."/>
            <person name="Rhodes N."/>
            <person name="Thang M."/>
            <person name="Chan C."/>
        </authorList>
    </citation>
    <scope>NUCLEOTIDE SEQUENCE</scope>
</reference>
<accession>A0A813M0Y0</accession>
<gene>
    <name evidence="2" type="ORF">PGLA2088_LOCUS51572</name>
</gene>
<evidence type="ECO:0000313" key="2">
    <source>
        <dbReference type="EMBL" id="CAE8743778.1"/>
    </source>
</evidence>
<dbReference type="Proteomes" id="UP000626109">
    <property type="component" value="Unassembled WGS sequence"/>
</dbReference>
<organism evidence="2 3">
    <name type="scientific">Polarella glacialis</name>
    <name type="common">Dinoflagellate</name>
    <dbReference type="NCBI Taxonomy" id="89957"/>
    <lineage>
        <taxon>Eukaryota</taxon>
        <taxon>Sar</taxon>
        <taxon>Alveolata</taxon>
        <taxon>Dinophyceae</taxon>
        <taxon>Suessiales</taxon>
        <taxon>Suessiaceae</taxon>
        <taxon>Polarella</taxon>
    </lineage>
</organism>
<name>A0A813M0Y0_POLGL</name>
<feature type="compositionally biased region" description="Low complexity" evidence="1">
    <location>
        <begin position="113"/>
        <end position="123"/>
    </location>
</feature>
<comment type="caution">
    <text evidence="2">The sequence shown here is derived from an EMBL/GenBank/DDBJ whole genome shotgun (WGS) entry which is preliminary data.</text>
</comment>
<proteinExistence type="predicted"/>
<evidence type="ECO:0000256" key="1">
    <source>
        <dbReference type="SAM" id="MobiDB-lite"/>
    </source>
</evidence>
<sequence length="453" mass="49679">MPELIFLDHGVFLSSLFSWHMASQLCQATIRPLGLANSLSLLLRSPPKGRCCDLVRCQGAPTGASTGASTEVLTASVARRQPLQLRATVLSVAQSGFGHHGSVGDARMAGSCSSGSSRSSSSRSGERVERVTVTRAQDRFDNWPASKRIGTSGKAVASLFDVEMQRCADAAAVVKAGAQSDLPFSMADLQVFFSRLKVLKKMPRSGGELHRFVEKVQDALPTCGLDGAHLAMTSFAELRCRQGAVAAWPLVMEHRDKLLPAHFADSIWAASSIPSPTKDIMYEAVGLAAQMAPQLAELPDSYLYRSIYGLARLSEGRGCGDFVRRAERAIPNVLRQPGPCTFNPSQLVKLCWAMARLGCREKKVFEIVEARLSDVVGELKNNELEALYGVLTDLQLVGQWKLIHDIERALEARQEQQGDPNKAPRRRPFRRRWTRASLMNPVAQSTRKPAQRR</sequence>
<protein>
    <submittedName>
        <fullName evidence="2">Uncharacterized protein</fullName>
    </submittedName>
</protein>